<feature type="transmembrane region" description="Helical" evidence="1">
    <location>
        <begin position="12"/>
        <end position="35"/>
    </location>
</feature>
<dbReference type="RefSeq" id="WP_132279783.1">
    <property type="nucleotide sequence ID" value="NZ_JAOBST010000015.1"/>
</dbReference>
<dbReference type="AlphaFoldDB" id="A0A4V2WSA3"/>
<keyword evidence="3" id="KW-1185">Reference proteome</keyword>
<dbReference type="Proteomes" id="UP000295710">
    <property type="component" value="Unassembled WGS sequence"/>
</dbReference>
<reference evidence="2 3" key="1">
    <citation type="journal article" date="2016" name="Nat. Microbiol.">
        <title>The Mouse Intestinal Bacterial Collection (miBC) provides host-specific insight into cultured diversity and functional potential of the gut microbiota.</title>
        <authorList>
            <person name="Lagkouvardos I."/>
            <person name="Pukall R."/>
            <person name="Abt B."/>
            <person name="Foesel B.U."/>
            <person name="Meier-Kolthoff J.P."/>
            <person name="Kumar N."/>
            <person name="Bresciani A."/>
            <person name="Martinez I."/>
            <person name="Just S."/>
            <person name="Ziegler C."/>
            <person name="Brugiroux S."/>
            <person name="Garzetti D."/>
            <person name="Wenning M."/>
            <person name="Bui T.P."/>
            <person name="Wang J."/>
            <person name="Hugenholtz F."/>
            <person name="Plugge C.M."/>
            <person name="Peterson D.A."/>
            <person name="Hornef M.W."/>
            <person name="Baines J.F."/>
            <person name="Smidt H."/>
            <person name="Walter J."/>
            <person name="Kristiansen K."/>
            <person name="Nielsen H.B."/>
            <person name="Haller D."/>
            <person name="Overmann J."/>
            <person name="Stecher B."/>
            <person name="Clavel T."/>
        </authorList>
    </citation>
    <scope>NUCLEOTIDE SEQUENCE [LARGE SCALE GENOMIC DNA]</scope>
    <source>
        <strain evidence="2 3">DSM 28560</strain>
    </source>
</reference>
<feature type="transmembrane region" description="Helical" evidence="1">
    <location>
        <begin position="119"/>
        <end position="138"/>
    </location>
</feature>
<dbReference type="EMBL" id="SMMX01000015">
    <property type="protein sequence ID" value="TDA20820.1"/>
    <property type="molecule type" value="Genomic_DNA"/>
</dbReference>
<keyword evidence="1" id="KW-0472">Membrane</keyword>
<accession>A0A4V2WSA3</accession>
<comment type="caution">
    <text evidence="2">The sequence shown here is derived from an EMBL/GenBank/DDBJ whole genome shotgun (WGS) entry which is preliminary data.</text>
</comment>
<evidence type="ECO:0000313" key="2">
    <source>
        <dbReference type="EMBL" id="TDA20820.1"/>
    </source>
</evidence>
<name>A0A4V2WSA3_9FIRM</name>
<feature type="transmembrane region" description="Helical" evidence="1">
    <location>
        <begin position="89"/>
        <end position="107"/>
    </location>
</feature>
<evidence type="ECO:0000313" key="3">
    <source>
        <dbReference type="Proteomes" id="UP000295710"/>
    </source>
</evidence>
<keyword evidence="1" id="KW-0812">Transmembrane</keyword>
<organism evidence="2 3">
    <name type="scientific">Extibacter muris</name>
    <dbReference type="NCBI Taxonomy" id="1796622"/>
    <lineage>
        <taxon>Bacteria</taxon>
        <taxon>Bacillati</taxon>
        <taxon>Bacillota</taxon>
        <taxon>Clostridia</taxon>
        <taxon>Lachnospirales</taxon>
        <taxon>Lachnospiraceae</taxon>
        <taxon>Extibacter</taxon>
    </lineage>
</organism>
<gene>
    <name evidence="2" type="ORF">E1963_15320</name>
</gene>
<protein>
    <submittedName>
        <fullName evidence="2">Uncharacterized protein</fullName>
    </submittedName>
</protein>
<proteinExistence type="predicted"/>
<evidence type="ECO:0000256" key="1">
    <source>
        <dbReference type="SAM" id="Phobius"/>
    </source>
</evidence>
<sequence>MRTILKVTSVLQIIGGILSIILAVLSIVGGGVLGAASSNASGLAQSAGVLTTGMLMILGVVVLLGGIFSLVCGLFGLKGSNGDKRKLKTALVLGWISLVLSIISVIGEIAGGTDTKEMLSMLYSLLIPVLFVVSGTSVNKQIE</sequence>
<keyword evidence="1" id="KW-1133">Transmembrane helix</keyword>
<feature type="transmembrane region" description="Helical" evidence="1">
    <location>
        <begin position="55"/>
        <end position="77"/>
    </location>
</feature>